<dbReference type="GO" id="GO:0016829">
    <property type="term" value="F:lyase activity"/>
    <property type="evidence" value="ECO:0007669"/>
    <property type="project" value="UniProtKB-KW"/>
</dbReference>
<dbReference type="AlphaFoldDB" id="A0A1U9KC69"/>
<dbReference type="Gene3D" id="3.30.2040.10">
    <property type="entry name" value="PSTPO5379-like domain"/>
    <property type="match status" value="1"/>
</dbReference>
<dbReference type="PANTHER" id="PTHR32022:SF10">
    <property type="entry name" value="D-GLUTAMATE CYCLASE, MITOCHONDRIAL"/>
    <property type="match status" value="1"/>
</dbReference>
<evidence type="ECO:0000256" key="1">
    <source>
        <dbReference type="ARBA" id="ARBA00007896"/>
    </source>
</evidence>
<dbReference type="NCBIfam" id="NF003969">
    <property type="entry name" value="PRK05463.1"/>
    <property type="match status" value="1"/>
</dbReference>
<dbReference type="STRING" id="1471761.B0W44_17425"/>
<dbReference type="RefSeq" id="WP_228441703.1">
    <property type="nucleotide sequence ID" value="NZ_CP019699.1"/>
</dbReference>
<name>A0A1U9KC69_9BACL</name>
<dbReference type="PIRSF" id="PIRSF029755">
    <property type="entry name" value="UCP029755"/>
    <property type="match status" value="1"/>
</dbReference>
<proteinExistence type="inferred from homology"/>
<dbReference type="EMBL" id="CP019699">
    <property type="protein sequence ID" value="AQS57648.1"/>
    <property type="molecule type" value="Genomic_DNA"/>
</dbReference>
<dbReference type="EC" id="4.2.1.-" evidence="3"/>
<dbReference type="InterPro" id="IPR038021">
    <property type="entry name" value="Putative_hydro-lyase"/>
</dbReference>
<dbReference type="InterPro" id="IPR016938">
    <property type="entry name" value="UPF0317"/>
</dbReference>
<dbReference type="HAMAP" id="MF_01830">
    <property type="entry name" value="Hydro_lyase"/>
    <property type="match status" value="1"/>
</dbReference>
<keyword evidence="2 3" id="KW-0456">Lyase</keyword>
<reference evidence="4 5" key="1">
    <citation type="journal article" date="2015" name="Int. J. Syst. Evol. Microbiol.">
        <title>Novibacillus thermophilus gen. nov., sp. nov., a Gram-staining-negative and moderately thermophilic member of the family Thermoactinomycetaceae.</title>
        <authorList>
            <person name="Yang G."/>
            <person name="Chen J."/>
            <person name="Zhou S."/>
        </authorList>
    </citation>
    <scope>NUCLEOTIDE SEQUENCE [LARGE SCALE GENOMIC DNA]</scope>
    <source>
        <strain evidence="4 5">SG-1</strain>
    </source>
</reference>
<evidence type="ECO:0000313" key="4">
    <source>
        <dbReference type="EMBL" id="AQS57648.1"/>
    </source>
</evidence>
<evidence type="ECO:0000313" key="5">
    <source>
        <dbReference type="Proteomes" id="UP000188603"/>
    </source>
</evidence>
<keyword evidence="5" id="KW-1185">Reference proteome</keyword>
<dbReference type="Gene3D" id="3.40.1640.10">
    <property type="entry name" value="PSTPO5379-like"/>
    <property type="match status" value="1"/>
</dbReference>
<gene>
    <name evidence="4" type="ORF">B0W44_17425</name>
</gene>
<accession>A0A1U9KC69</accession>
<comment type="similarity">
    <text evidence="1 3">Belongs to the D-glutamate cyclase family.</text>
</comment>
<dbReference type="InterPro" id="IPR009906">
    <property type="entry name" value="D-Glu_cyclase"/>
</dbReference>
<dbReference type="PANTHER" id="PTHR32022">
    <property type="entry name" value="D-GLUTAMATE CYCLASE, MITOCHONDRIAL"/>
    <property type="match status" value="1"/>
</dbReference>
<dbReference type="SUPFAM" id="SSF160920">
    <property type="entry name" value="PSTPO5379-like"/>
    <property type="match status" value="1"/>
</dbReference>
<evidence type="ECO:0000256" key="2">
    <source>
        <dbReference type="ARBA" id="ARBA00023239"/>
    </source>
</evidence>
<evidence type="ECO:0000256" key="3">
    <source>
        <dbReference type="HAMAP-Rule" id="MF_01830"/>
    </source>
</evidence>
<sequence>MDVNQDVETVRKAVRQGEWCRPTTGLAPGYTQANLVILPKRYAYDFLLFCVRNPKPCPLLEVTDTGSPVPRQTAPEADLRTDLPKYRIYRKGVLEDEVTDISGYWSDDFVSFLLGCSFTFEKALLQSGIPIRHIDEGCNVSMYRTHIPCHPAGVFKGPMVVSMRPMKSRDVIRAVQITSRFPSVHGAPVHIGHPEEIGIRDLTQPDFGDPVTVYEGEVPVFWACGVTPQAVAMASKPDLMITHAPGHMFMTDIREEEHAVL</sequence>
<organism evidence="4 5">
    <name type="scientific">Novibacillus thermophilus</name>
    <dbReference type="NCBI Taxonomy" id="1471761"/>
    <lineage>
        <taxon>Bacteria</taxon>
        <taxon>Bacillati</taxon>
        <taxon>Bacillota</taxon>
        <taxon>Bacilli</taxon>
        <taxon>Bacillales</taxon>
        <taxon>Thermoactinomycetaceae</taxon>
        <taxon>Novibacillus</taxon>
    </lineage>
</organism>
<dbReference type="Pfam" id="PF07286">
    <property type="entry name" value="D-Glu_cyclase"/>
    <property type="match status" value="1"/>
</dbReference>
<dbReference type="KEGG" id="ntr:B0W44_17425"/>
<dbReference type="Proteomes" id="UP000188603">
    <property type="component" value="Chromosome"/>
</dbReference>
<dbReference type="FunFam" id="3.30.2040.10:FF:000001">
    <property type="entry name" value="D-glutamate cyclase, mitochondrial"/>
    <property type="match status" value="1"/>
</dbReference>
<protein>
    <recommendedName>
        <fullName evidence="3">Putative hydro-lyase B0W44_17425</fullName>
        <ecNumber evidence="3">4.2.1.-</ecNumber>
    </recommendedName>
</protein>